<name>A0A6L2KX48_TANCI</name>
<protein>
    <submittedName>
        <fullName evidence="2">Phospholipase-like protein</fullName>
    </submittedName>
</protein>
<dbReference type="AlphaFoldDB" id="A0A6L2KX48"/>
<dbReference type="EMBL" id="BKCJ010003121">
    <property type="protein sequence ID" value="GEU53107.1"/>
    <property type="molecule type" value="Genomic_DNA"/>
</dbReference>
<accession>A0A6L2KX48</accession>
<feature type="region of interest" description="Disordered" evidence="1">
    <location>
        <begin position="525"/>
        <end position="546"/>
    </location>
</feature>
<evidence type="ECO:0000313" key="2">
    <source>
        <dbReference type="EMBL" id="GEU53107.1"/>
    </source>
</evidence>
<gene>
    <name evidence="2" type="ORF">Tci_025085</name>
</gene>
<comment type="caution">
    <text evidence="2">The sequence shown here is derived from an EMBL/GenBank/DDBJ whole genome shotgun (WGS) entry which is preliminary data.</text>
</comment>
<dbReference type="PANTHER" id="PTHR48449:SF1">
    <property type="entry name" value="DUF1985 DOMAIN-CONTAINING PROTEIN"/>
    <property type="match status" value="1"/>
</dbReference>
<feature type="compositionally biased region" description="Basic residues" evidence="1">
    <location>
        <begin position="536"/>
        <end position="546"/>
    </location>
</feature>
<proteinExistence type="predicted"/>
<dbReference type="PANTHER" id="PTHR48449">
    <property type="entry name" value="DUF1985 DOMAIN-CONTAINING PROTEIN"/>
    <property type="match status" value="1"/>
</dbReference>
<organism evidence="2">
    <name type="scientific">Tanacetum cinerariifolium</name>
    <name type="common">Dalmatian daisy</name>
    <name type="synonym">Chrysanthemum cinerariifolium</name>
    <dbReference type="NCBI Taxonomy" id="118510"/>
    <lineage>
        <taxon>Eukaryota</taxon>
        <taxon>Viridiplantae</taxon>
        <taxon>Streptophyta</taxon>
        <taxon>Embryophyta</taxon>
        <taxon>Tracheophyta</taxon>
        <taxon>Spermatophyta</taxon>
        <taxon>Magnoliopsida</taxon>
        <taxon>eudicotyledons</taxon>
        <taxon>Gunneridae</taxon>
        <taxon>Pentapetalae</taxon>
        <taxon>asterids</taxon>
        <taxon>campanulids</taxon>
        <taxon>Asterales</taxon>
        <taxon>Asteraceae</taxon>
        <taxon>Asteroideae</taxon>
        <taxon>Anthemideae</taxon>
        <taxon>Anthemidinae</taxon>
        <taxon>Tanacetum</taxon>
    </lineage>
</organism>
<reference evidence="2" key="1">
    <citation type="journal article" date="2019" name="Sci. Rep.">
        <title>Draft genome of Tanacetum cinerariifolium, the natural source of mosquito coil.</title>
        <authorList>
            <person name="Yamashiro T."/>
            <person name="Shiraishi A."/>
            <person name="Satake H."/>
            <person name="Nakayama K."/>
        </authorList>
    </citation>
    <scope>NUCLEOTIDE SEQUENCE</scope>
</reference>
<sequence>MSSDEFDKETGSSDGLQPKQAELICVHASSELHLHEIRVVLKGDRYPFDLSKPLPLQGPSGHRTIAVDYLFNNDLEYLKSSDPEITYNTSITKTKVLGYEIKGIEDMKILGVKNIKVKKLHGYGHLEVIVVYDAKVSARTRLYLLKTIGSKLAFKPECYKKFKSTVLGLWLDIRTQEHDNHLINYLLQHQRNVKDPSTGIPFILDIGPNIIEFGRREFCLVTGFLFGDCSLDHLKGVNSCFCERVFPEKSSVKGLVLNKLLNNHTEFNKLLDDDDDVRVCLHLALDFVFMGFELRHVIANELLGLVDGLSAWNDFPGRMSLEYFHNVSKAKVHREVDVRTNVHHDVDEGFSVPDVHHDVEEGLRVPELLKKNSDIKITNMEVEFQRRITSIEDFLKIPRSPNLEKLSCRFDVKFVNKESMCADSSFKTSCATDINANNVHNDSMDFDRKSTNRFHKKNYEIPLAGAEKIAVDALMKIINFDMPKELPIQPMVVETPVEGCKSGKTSKLMIFETQSHTCDYVKEANDAKPKSTQQNHKVRAKNKKVKKRGLPLTAHDGKVITDWKEAKKGVGGCLIRAKVLGLTGGEWWRACGSRGKWWSGAEIKESGAVSLTGNKGE</sequence>
<evidence type="ECO:0000256" key="1">
    <source>
        <dbReference type="SAM" id="MobiDB-lite"/>
    </source>
</evidence>